<feature type="region of interest" description="Disordered" evidence="6">
    <location>
        <begin position="45"/>
        <end position="77"/>
    </location>
</feature>
<dbReference type="GO" id="GO:0000976">
    <property type="term" value="F:transcription cis-regulatory region binding"/>
    <property type="evidence" value="ECO:0007669"/>
    <property type="project" value="TreeGrafter"/>
</dbReference>
<evidence type="ECO:0000256" key="2">
    <source>
        <dbReference type="ARBA" id="ARBA00023015"/>
    </source>
</evidence>
<keyword evidence="3" id="KW-0238">DNA-binding</keyword>
<evidence type="ECO:0000256" key="6">
    <source>
        <dbReference type="SAM" id="MobiDB-lite"/>
    </source>
</evidence>
<evidence type="ECO:0000313" key="7">
    <source>
        <dbReference type="EMBL" id="RSH94939.1"/>
    </source>
</evidence>
<name>A0A427YV73_9TREE</name>
<dbReference type="InterPro" id="IPR051089">
    <property type="entry name" value="prtT"/>
</dbReference>
<comment type="subcellular location">
    <subcellularLocation>
        <location evidence="1">Nucleus</location>
    </subcellularLocation>
</comment>
<comment type="caution">
    <text evidence="7">The sequence shown here is derived from an EMBL/GenBank/DDBJ whole genome shotgun (WGS) entry which is preliminary data.</text>
</comment>
<organism evidence="7 8">
    <name type="scientific">Saitozyma podzolica</name>
    <dbReference type="NCBI Taxonomy" id="1890683"/>
    <lineage>
        <taxon>Eukaryota</taxon>
        <taxon>Fungi</taxon>
        <taxon>Dikarya</taxon>
        <taxon>Basidiomycota</taxon>
        <taxon>Agaricomycotina</taxon>
        <taxon>Tremellomycetes</taxon>
        <taxon>Tremellales</taxon>
        <taxon>Trimorphomycetaceae</taxon>
        <taxon>Saitozyma</taxon>
    </lineage>
</organism>
<dbReference type="GO" id="GO:0000981">
    <property type="term" value="F:DNA-binding transcription factor activity, RNA polymerase II-specific"/>
    <property type="evidence" value="ECO:0007669"/>
    <property type="project" value="TreeGrafter"/>
</dbReference>
<evidence type="ECO:0000256" key="5">
    <source>
        <dbReference type="ARBA" id="ARBA00023242"/>
    </source>
</evidence>
<dbReference type="GO" id="GO:0005634">
    <property type="term" value="C:nucleus"/>
    <property type="evidence" value="ECO:0007669"/>
    <property type="project" value="UniProtKB-SubCell"/>
</dbReference>
<dbReference type="CDD" id="cd12148">
    <property type="entry name" value="fungal_TF_MHR"/>
    <property type="match status" value="1"/>
</dbReference>
<dbReference type="AlphaFoldDB" id="A0A427YV73"/>
<sequence>MSQPAAEAAQSPNKDHPSKVKPACVETDDPSGPCARCRRLRLDCVAPSAKKRGRPPKRPSDASSFAGPSRSPGLANLLAPTTESVTPSTLYHPPHVSLPAFDTGIDALHTGTHFAPGLSPASRTLLPHTDTNGIHPGVFTAPHAEPLGPPQQIPYQAAHPTLGITPSSSSSQHPTPRGPSNLRTADYLDPVDRIATLADSRDPNGLYLRPTSPPPPLPWADAAAKSRRFEQEDPVALSILSLAEAHALTRLFHRDLNPMVAVLDSALHTTDYLRRTSTPLFATVLATASKFFRKDLYPMLLSHATTIVDRAVIAGAEDTGLVQSLMLLVYWKAPSDTSAWRRIGWAIRMGYQFRWYLPRNRPLPSDEYATRQLLDAERTWICLSFFDRAYSRTFDLPTSIKPNELGDVESWAKEHLHLGVPVDMHLAHTHERARLGDHWRSYLTSGEISPAYREAIVADMIGRVEANLAKWSNANAPLPGYPTSELARNRWVSLDLLLSIKRYAFESDPDNILRLDECTAVAALIVEQIEAVAAQGKLELLQDNASCLTSVLIVFLRKSFWRLSPPQQAHSISLLKRLLTCHERAAAGDTEVAPAFVARFIRRVLSAMGNQSRAVSRYPSPAGGQAVDVAMDKQDNSFLAELDEFIRTSPGVEETNMLDEQYW</sequence>
<gene>
    <name evidence="7" type="ORF">EHS25_000023</name>
</gene>
<evidence type="ECO:0000313" key="8">
    <source>
        <dbReference type="Proteomes" id="UP000279259"/>
    </source>
</evidence>
<keyword evidence="4" id="KW-0804">Transcription</keyword>
<dbReference type="PANTHER" id="PTHR31845">
    <property type="entry name" value="FINGER DOMAIN PROTEIN, PUTATIVE-RELATED"/>
    <property type="match status" value="1"/>
</dbReference>
<evidence type="ECO:0000256" key="4">
    <source>
        <dbReference type="ARBA" id="ARBA00023163"/>
    </source>
</evidence>
<evidence type="ECO:0000256" key="3">
    <source>
        <dbReference type="ARBA" id="ARBA00023125"/>
    </source>
</evidence>
<dbReference type="EMBL" id="RSCD01000001">
    <property type="protein sequence ID" value="RSH94939.1"/>
    <property type="molecule type" value="Genomic_DNA"/>
</dbReference>
<keyword evidence="8" id="KW-1185">Reference proteome</keyword>
<dbReference type="STRING" id="1890683.A0A427YV73"/>
<keyword evidence="5" id="KW-0539">Nucleus</keyword>
<proteinExistence type="predicted"/>
<reference evidence="7 8" key="1">
    <citation type="submission" date="2018-11" db="EMBL/GenBank/DDBJ databases">
        <title>Genome sequence of Saitozyma podzolica DSM 27192.</title>
        <authorList>
            <person name="Aliyu H."/>
            <person name="Gorte O."/>
            <person name="Ochsenreither K."/>
        </authorList>
    </citation>
    <scope>NUCLEOTIDE SEQUENCE [LARGE SCALE GENOMIC DNA]</scope>
    <source>
        <strain evidence="7 8">DSM 27192</strain>
    </source>
</reference>
<feature type="region of interest" description="Disordered" evidence="6">
    <location>
        <begin position="140"/>
        <end position="185"/>
    </location>
</feature>
<feature type="region of interest" description="Disordered" evidence="6">
    <location>
        <begin position="1"/>
        <end position="33"/>
    </location>
</feature>
<dbReference type="PANTHER" id="PTHR31845:SF19">
    <property type="entry name" value="TRANSCRIPTION FACTOR DOMAIN-CONTAINING PROTEIN"/>
    <property type="match status" value="1"/>
</dbReference>
<dbReference type="OrthoDB" id="3163292at2759"/>
<evidence type="ECO:0008006" key="9">
    <source>
        <dbReference type="Google" id="ProtNLM"/>
    </source>
</evidence>
<accession>A0A427YV73</accession>
<protein>
    <recommendedName>
        <fullName evidence="9">Transcription factor domain-containing protein</fullName>
    </recommendedName>
</protein>
<keyword evidence="2" id="KW-0805">Transcription regulation</keyword>
<dbReference type="Proteomes" id="UP000279259">
    <property type="component" value="Unassembled WGS sequence"/>
</dbReference>
<evidence type="ECO:0000256" key="1">
    <source>
        <dbReference type="ARBA" id="ARBA00004123"/>
    </source>
</evidence>